<reference evidence="2" key="1">
    <citation type="submission" date="2022-12" db="EMBL/GenBank/DDBJ databases">
        <authorList>
            <person name="Petersen C."/>
        </authorList>
    </citation>
    <scope>NUCLEOTIDE SEQUENCE</scope>
    <source>
        <strain evidence="2">IBT 21472</strain>
    </source>
</reference>
<dbReference type="Proteomes" id="UP001147746">
    <property type="component" value="Unassembled WGS sequence"/>
</dbReference>
<evidence type="ECO:0000313" key="3">
    <source>
        <dbReference type="Proteomes" id="UP001147746"/>
    </source>
</evidence>
<evidence type="ECO:0000256" key="1">
    <source>
        <dbReference type="SAM" id="SignalP"/>
    </source>
</evidence>
<reference evidence="2" key="2">
    <citation type="journal article" date="2023" name="IMA Fungus">
        <title>Comparative genomic study of the Penicillium genus elucidates a diverse pangenome and 15 lateral gene transfer events.</title>
        <authorList>
            <person name="Petersen C."/>
            <person name="Sorensen T."/>
            <person name="Nielsen M.R."/>
            <person name="Sondergaard T.E."/>
            <person name="Sorensen J.L."/>
            <person name="Fitzpatrick D.A."/>
            <person name="Frisvad J.C."/>
            <person name="Nielsen K.L."/>
        </authorList>
    </citation>
    <scope>NUCLEOTIDE SEQUENCE</scope>
    <source>
        <strain evidence="2">IBT 21472</strain>
    </source>
</reference>
<keyword evidence="1" id="KW-0732">Signal</keyword>
<dbReference type="AlphaFoldDB" id="A0A9W9PYF8"/>
<accession>A0A9W9PYF8</accession>
<evidence type="ECO:0000313" key="2">
    <source>
        <dbReference type="EMBL" id="KAJ5318247.1"/>
    </source>
</evidence>
<name>A0A9W9PYF8_9EURO</name>
<comment type="caution">
    <text evidence="2">The sequence shown here is derived from an EMBL/GenBank/DDBJ whole genome shotgun (WGS) entry which is preliminary data.</text>
</comment>
<sequence>MKGFIGGIPLVLLAVAAQAKPLERACQPCLEVHGVYPQSGSTLIGGPSGNDGDGGFVSPYYANVKTNTQVNEWNKDDHSIHLKHKDVYHRPPMVPVAFGSSVASGPHVPRMGPSEKRGAPGITLMGGPSGNDGGETYSNPTTVDVSTAVYEHNEDDHSIDLVHEDSYPGPPFPGFSRSRRSAHSEAHYQPHPEPHFVDHPEPHFVDHPEPHFVDHPEPHYDSHYSPSYEPHYEPHTELDTELTTIKNVNNAPAAGAISFGRH</sequence>
<keyword evidence="3" id="KW-1185">Reference proteome</keyword>
<proteinExistence type="predicted"/>
<dbReference type="EMBL" id="JAPZBO010000004">
    <property type="protein sequence ID" value="KAJ5318247.1"/>
    <property type="molecule type" value="Genomic_DNA"/>
</dbReference>
<gene>
    <name evidence="2" type="ORF">N7476_004667</name>
</gene>
<feature type="chain" id="PRO_5040856672" evidence="1">
    <location>
        <begin position="20"/>
        <end position="262"/>
    </location>
</feature>
<organism evidence="2 3">
    <name type="scientific">Penicillium atrosanguineum</name>
    <dbReference type="NCBI Taxonomy" id="1132637"/>
    <lineage>
        <taxon>Eukaryota</taxon>
        <taxon>Fungi</taxon>
        <taxon>Dikarya</taxon>
        <taxon>Ascomycota</taxon>
        <taxon>Pezizomycotina</taxon>
        <taxon>Eurotiomycetes</taxon>
        <taxon>Eurotiomycetidae</taxon>
        <taxon>Eurotiales</taxon>
        <taxon>Aspergillaceae</taxon>
        <taxon>Penicillium</taxon>
    </lineage>
</organism>
<protein>
    <submittedName>
        <fullName evidence="2">Uncharacterized protein</fullName>
    </submittedName>
</protein>
<feature type="signal peptide" evidence="1">
    <location>
        <begin position="1"/>
        <end position="19"/>
    </location>
</feature>